<accession>A0AAV0TZZ7</accession>
<dbReference type="GO" id="GO:0005634">
    <property type="term" value="C:nucleus"/>
    <property type="evidence" value="ECO:0007669"/>
    <property type="project" value="UniProtKB-SubCell"/>
</dbReference>
<name>A0AAV0TZZ7_9STRA</name>
<evidence type="ECO:0000313" key="5">
    <source>
        <dbReference type="EMBL" id="CAI5730235.1"/>
    </source>
</evidence>
<keyword evidence="3" id="KW-0813">Transport</keyword>
<evidence type="ECO:0008006" key="7">
    <source>
        <dbReference type="Google" id="ProtNLM"/>
    </source>
</evidence>
<comment type="similarity">
    <text evidence="2">Belongs to the importin beta family.</text>
</comment>
<keyword evidence="4" id="KW-0539">Nucleus</keyword>
<dbReference type="EMBL" id="CANTFK010000838">
    <property type="protein sequence ID" value="CAI5730235.1"/>
    <property type="molecule type" value="Genomic_DNA"/>
</dbReference>
<dbReference type="InterPro" id="IPR011989">
    <property type="entry name" value="ARM-like"/>
</dbReference>
<dbReference type="AlphaFoldDB" id="A0AAV0TZZ7"/>
<evidence type="ECO:0000256" key="4">
    <source>
        <dbReference type="ARBA" id="ARBA00023242"/>
    </source>
</evidence>
<evidence type="ECO:0000256" key="2">
    <source>
        <dbReference type="ARBA" id="ARBA00007991"/>
    </source>
</evidence>
<gene>
    <name evidence="5" type="ORF">PFR002_LOCUS6221</name>
</gene>
<dbReference type="InterPro" id="IPR016024">
    <property type="entry name" value="ARM-type_fold"/>
</dbReference>
<protein>
    <recommendedName>
        <fullName evidence="7">Exportin-1/Importin-beta-like domain-containing protein</fullName>
    </recommendedName>
</protein>
<dbReference type="PANTHER" id="PTHR12363">
    <property type="entry name" value="TRANSPORTIN 3 AND IMPORTIN 13"/>
    <property type="match status" value="1"/>
</dbReference>
<evidence type="ECO:0000256" key="3">
    <source>
        <dbReference type="ARBA" id="ARBA00022448"/>
    </source>
</evidence>
<evidence type="ECO:0000313" key="6">
    <source>
        <dbReference type="Proteomes" id="UP001159659"/>
    </source>
</evidence>
<dbReference type="PANTHER" id="PTHR12363:SF33">
    <property type="entry name" value="IMPORTIN-13"/>
    <property type="match status" value="1"/>
</dbReference>
<dbReference type="GO" id="GO:0006606">
    <property type="term" value="P:protein import into nucleus"/>
    <property type="evidence" value="ECO:0007669"/>
    <property type="project" value="TreeGrafter"/>
</dbReference>
<proteinExistence type="inferred from homology"/>
<dbReference type="Proteomes" id="UP001159659">
    <property type="component" value="Unassembled WGS sequence"/>
</dbReference>
<comment type="caution">
    <text evidence="5">The sequence shown here is derived from an EMBL/GenBank/DDBJ whole genome shotgun (WGS) entry which is preliminary data.</text>
</comment>
<sequence length="1033" mass="115959">MEVANMSAISEALHQLYDPLSVPQVRRRADALLQQFQRSPEAAQTALSILQAPIIDTGNAEYLALLRVQRAFLASTLYFTVASSSCKDKVDNATNGALEERAQHEVLVKYYELMAQEIWTVLTGPNGMKEEIDVQKYLALAIVGILLRFHEPQNGTTVVDAVEWLVHSQRYPANDNVTSILTNTAVLLTLKVIPEEVDNKRVKFSKAKRAQCEDMVHECAAHVVLTVLPSIAAAIDASGEQLQVRGLLLQAFASWVEHGTVPPEVFIESGLLDRCFRETLVPTLSVYALQGVHEVVLACRHYEHVQLMELVMHNFVVLRKHVQEHMAGSQKSTDFCLIDCARAISDCGQAFIMYFVDYMLDMRPGSLVYEFLDTIFFFTSLNDLDVSNETMKFWIHFRTYVSGKHEQRMYEFESFVSRLLVILVERTKYPEGFEFFPETAKERFHLYRSEVRNVFRALATVSIASEDRFIVDAIHAIFQQYASADSGAPLPSNWWQITEVYVHALSALSKSIREDDTSLVPRLFEYLSRKEPSHRALTRTVTIFLGVTGHWFARHPIYLSTYAFKIISTGFELSLDDPGFPFTQYGLEDHVAAVALRKLTLRCGSHFFTPQWMEALVSLYRLNCAAVGGSSRKCFLTGNSAELVVESICHVLATVTYKDALSVVDELGAIMFANLASRYSQVNADDRGSVEFLCEMFNHLIMLATKIPMQMNQEISHPILCVLQKQWGVLETILRYGCCEEVVERFCALLVGVFESLRSQALDLASTIVPPLLEQFLQSLDGSYLGVIKSIIGCAGDDEATAVSLTRVMVIVSESSISKITVDGSVDEHPRLVIALFSLVATCGTHHPSVLVQSNQLEGVVALLFRAFKSQNPEVRVATLDFLLELGLLSGQILRTPKDLLQGSEFAGKMLLYQQIQTLFFEKDVQYHVLLALFTAAAGSVPPNLMEKIAEVVRSSWTYFGRQRSEELIHRLLSDSSILGSQVNNRARSEFLNFISTPTCIENPRKFKRVLTAFCGHFKRNLTENLNGNVMSS</sequence>
<comment type="subcellular location">
    <subcellularLocation>
        <location evidence="1">Nucleus</location>
    </subcellularLocation>
</comment>
<reference evidence="5" key="1">
    <citation type="submission" date="2022-12" db="EMBL/GenBank/DDBJ databases">
        <authorList>
            <person name="Webb A."/>
        </authorList>
    </citation>
    <scope>NUCLEOTIDE SEQUENCE</scope>
    <source>
        <strain evidence="5">Pf2</strain>
    </source>
</reference>
<dbReference type="GO" id="GO:0005737">
    <property type="term" value="C:cytoplasm"/>
    <property type="evidence" value="ECO:0007669"/>
    <property type="project" value="TreeGrafter"/>
</dbReference>
<organism evidence="5 6">
    <name type="scientific">Peronospora farinosa</name>
    <dbReference type="NCBI Taxonomy" id="134698"/>
    <lineage>
        <taxon>Eukaryota</taxon>
        <taxon>Sar</taxon>
        <taxon>Stramenopiles</taxon>
        <taxon>Oomycota</taxon>
        <taxon>Peronosporomycetes</taxon>
        <taxon>Peronosporales</taxon>
        <taxon>Peronosporaceae</taxon>
        <taxon>Peronospora</taxon>
    </lineage>
</organism>
<dbReference type="Gene3D" id="1.25.10.10">
    <property type="entry name" value="Leucine-rich Repeat Variant"/>
    <property type="match status" value="1"/>
</dbReference>
<dbReference type="InterPro" id="IPR051345">
    <property type="entry name" value="Importin_beta-like_NTR"/>
</dbReference>
<evidence type="ECO:0000256" key="1">
    <source>
        <dbReference type="ARBA" id="ARBA00004123"/>
    </source>
</evidence>
<dbReference type="SUPFAM" id="SSF48371">
    <property type="entry name" value="ARM repeat"/>
    <property type="match status" value="1"/>
</dbReference>